<sequence>MCVIVCQYLSNFYREIQLFRFSDTTGNVFILAGDELQILIFRDGTWRFVNET</sequence>
<dbReference type="AlphaFoldDB" id="A0A7D7LF86"/>
<reference evidence="3" key="1">
    <citation type="submission" date="2020-06" db="EMBL/GenBank/DDBJ databases">
        <title>Nostoc edaphicum CCNP1411 genome.</title>
        <authorList>
            <person name="Fidor A."/>
            <person name="Grabski M."/>
            <person name="Gawor J."/>
            <person name="Gromadka R."/>
            <person name="Wegrzyn G."/>
            <person name="Mazur-Marzec H."/>
        </authorList>
    </citation>
    <scope>NUCLEOTIDE SEQUENCE [LARGE SCALE GENOMIC DNA]</scope>
    <source>
        <strain evidence="3">CCNP1411</strain>
    </source>
</reference>
<gene>
    <name evidence="2" type="ORF">HUN01_22870</name>
</gene>
<accession>A0A7D7LF86</accession>
<evidence type="ECO:0000259" key="1">
    <source>
        <dbReference type="Pfam" id="PF21828"/>
    </source>
</evidence>
<dbReference type="RefSeq" id="WP_181928117.1">
    <property type="nucleotide sequence ID" value="NZ_CP054698.1"/>
</dbReference>
<organism evidence="2 3">
    <name type="scientific">Nostoc edaphicum CCNP1411</name>
    <dbReference type="NCBI Taxonomy" id="1472755"/>
    <lineage>
        <taxon>Bacteria</taxon>
        <taxon>Bacillati</taxon>
        <taxon>Cyanobacteriota</taxon>
        <taxon>Cyanophyceae</taxon>
        <taxon>Nostocales</taxon>
        <taxon>Nostocaceae</taxon>
        <taxon>Nostoc</taxon>
    </lineage>
</organism>
<name>A0A7D7LF86_9NOSO</name>
<evidence type="ECO:0000313" key="3">
    <source>
        <dbReference type="Proteomes" id="UP000514713"/>
    </source>
</evidence>
<dbReference type="InterPro" id="IPR054181">
    <property type="entry name" value="DUF6888"/>
</dbReference>
<evidence type="ECO:0000313" key="2">
    <source>
        <dbReference type="EMBL" id="QMS90290.1"/>
    </source>
</evidence>
<proteinExistence type="predicted"/>
<dbReference type="Pfam" id="PF21828">
    <property type="entry name" value="DUF6888"/>
    <property type="match status" value="1"/>
</dbReference>
<keyword evidence="3" id="KW-1185">Reference proteome</keyword>
<protein>
    <recommendedName>
        <fullName evidence="1">DUF6888 domain-containing protein</fullName>
    </recommendedName>
</protein>
<feature type="domain" description="DUF6888" evidence="1">
    <location>
        <begin position="2"/>
        <end position="47"/>
    </location>
</feature>
<dbReference type="KEGG" id="ned:HUN01_22870"/>
<dbReference type="EMBL" id="CP054698">
    <property type="protein sequence ID" value="QMS90290.1"/>
    <property type="molecule type" value="Genomic_DNA"/>
</dbReference>
<dbReference type="Proteomes" id="UP000514713">
    <property type="component" value="Chromosome"/>
</dbReference>